<dbReference type="Gene3D" id="2.160.20.10">
    <property type="entry name" value="Single-stranded right-handed beta-helix, Pectin lyase-like"/>
    <property type="match status" value="1"/>
</dbReference>
<evidence type="ECO:0000313" key="5">
    <source>
        <dbReference type="Proteomes" id="UP000198902"/>
    </source>
</evidence>
<dbReference type="InterPro" id="IPR051801">
    <property type="entry name" value="GH28_Enzymes"/>
</dbReference>
<comment type="similarity">
    <text evidence="1">Belongs to the glycosyl hydrolase 28 family.</text>
</comment>
<evidence type="ECO:0000256" key="1">
    <source>
        <dbReference type="ARBA" id="ARBA00008834"/>
    </source>
</evidence>
<name>A0A0D6JUT2_9EURY</name>
<evidence type="ECO:0000313" key="4">
    <source>
        <dbReference type="EMBL" id="CQR51895.1"/>
    </source>
</evidence>
<evidence type="ECO:0000256" key="2">
    <source>
        <dbReference type="ARBA" id="ARBA00022801"/>
    </source>
</evidence>
<dbReference type="InterPro" id="IPR000743">
    <property type="entry name" value="Glyco_hydro_28"/>
</dbReference>
<sequence length="544" mass="58815">MPPAASAFDVTAYADETDDLQTEAFQTAIDDCSESGGGTVTVPSGTYTVGTVHLRSDVTLYLEAGAVVSPAKDEAEYTDKFIGPDNERIFFLAEGVENVTIAGEGEFDGLGTEFMRMDTPIQGHSNESASHPLISNGPHEARQGDAYLSRTRGTEGWPVAKPDFRPGPMFRFNNCTNVRVRDVTIRDMPAWTLSFHGTEEVDIRGVDILNHLLIPNCDGIALGDTKNVHISDCTIQSCDDSITFGARPDEPTTCEGIVVTNCTLRSSACAIKFGSGTDDTIRDCLFQNIVVQESNRGLGIQHRDSGVVENVLFTDIVVNSNMLPGPWWGKGEPIYVTSVPRDDDTDLGGIRNVRFSNIVARSENGALVYGSEDSDIETIEFDNVRIELTGSEHADEVGGNFDLQPSSVVTPIFANDIAGVHVENARDVTMRDVTVEWDDDGDLPDYYRSGLACEDVNGLLVDGFVGRQAHRDDDADDADDAAAISLVDTTDITVRNSRATEGTGTFLSLSDTEGERLFVNNDLIDAADAGDVESFERSGNALPR</sequence>
<keyword evidence="2 4" id="KW-0378">Hydrolase</keyword>
<reference evidence="5" key="1">
    <citation type="submission" date="2015-03" db="EMBL/GenBank/DDBJ databases">
        <authorList>
            <person name="Urmite Genomes"/>
        </authorList>
    </citation>
    <scope>NUCLEOTIDE SEQUENCE [LARGE SCALE GENOMIC DNA]</scope>
    <source>
        <strain evidence="5">Arc-Hr</strain>
    </source>
</reference>
<dbReference type="EMBL" id="CSTE01000003">
    <property type="protein sequence ID" value="CQR51895.1"/>
    <property type="molecule type" value="Genomic_DNA"/>
</dbReference>
<evidence type="ECO:0000256" key="3">
    <source>
        <dbReference type="ARBA" id="ARBA00023295"/>
    </source>
</evidence>
<dbReference type="RefSeq" id="WP_320055250.1">
    <property type="nucleotide sequence ID" value="NZ_CABLRR010000003.1"/>
</dbReference>
<dbReference type="GO" id="GO:0004650">
    <property type="term" value="F:polygalacturonase activity"/>
    <property type="evidence" value="ECO:0007669"/>
    <property type="project" value="InterPro"/>
</dbReference>
<keyword evidence="3" id="KW-0326">Glycosidase</keyword>
<dbReference type="Pfam" id="PF00295">
    <property type="entry name" value="Glyco_hydro_28"/>
    <property type="match status" value="1"/>
</dbReference>
<protein>
    <submittedName>
        <fullName evidence="4">Glycosyl hydrolases family 28</fullName>
    </submittedName>
</protein>
<dbReference type="PANTHER" id="PTHR31339:SF0">
    <property type="entry name" value="PECTIN LYASE-LIKE SUPERFAMILY PROTEIN"/>
    <property type="match status" value="1"/>
</dbReference>
<dbReference type="AlphaFoldDB" id="A0A0D6JUT2"/>
<keyword evidence="5" id="KW-1185">Reference proteome</keyword>
<dbReference type="SMART" id="SM00710">
    <property type="entry name" value="PbH1"/>
    <property type="match status" value="6"/>
</dbReference>
<gene>
    <name evidence="4" type="ORF">BN996_02876</name>
</gene>
<dbReference type="InterPro" id="IPR012334">
    <property type="entry name" value="Pectin_lyas_fold"/>
</dbReference>
<dbReference type="PANTHER" id="PTHR31339">
    <property type="entry name" value="PECTIN LYASE-RELATED"/>
    <property type="match status" value="1"/>
</dbReference>
<dbReference type="Proteomes" id="UP000198902">
    <property type="component" value="Unassembled WGS sequence"/>
</dbReference>
<dbReference type="SUPFAM" id="SSF51126">
    <property type="entry name" value="Pectin lyase-like"/>
    <property type="match status" value="1"/>
</dbReference>
<proteinExistence type="inferred from homology"/>
<organism evidence="4 5">
    <name type="scientific">Haloferax massiliensis</name>
    <dbReference type="NCBI Taxonomy" id="1476858"/>
    <lineage>
        <taxon>Archaea</taxon>
        <taxon>Methanobacteriati</taxon>
        <taxon>Methanobacteriota</taxon>
        <taxon>Stenosarchaea group</taxon>
        <taxon>Halobacteria</taxon>
        <taxon>Halobacteriales</taxon>
        <taxon>Haloferacaceae</taxon>
        <taxon>Haloferax</taxon>
    </lineage>
</organism>
<dbReference type="InterPro" id="IPR011050">
    <property type="entry name" value="Pectin_lyase_fold/virulence"/>
</dbReference>
<accession>A0A0D6JUT2</accession>
<dbReference type="InterPro" id="IPR006626">
    <property type="entry name" value="PbH1"/>
</dbReference>
<dbReference type="GO" id="GO:0005975">
    <property type="term" value="P:carbohydrate metabolic process"/>
    <property type="evidence" value="ECO:0007669"/>
    <property type="project" value="InterPro"/>
</dbReference>